<dbReference type="EMBL" id="QAYG01000004">
    <property type="protein sequence ID" value="PTW60420.1"/>
    <property type="molecule type" value="Genomic_DNA"/>
</dbReference>
<evidence type="ECO:0000256" key="1">
    <source>
        <dbReference type="ARBA" id="ARBA00022490"/>
    </source>
</evidence>
<dbReference type="InterPro" id="IPR006292">
    <property type="entry name" value="RNase_D"/>
</dbReference>
<comment type="caution">
    <text evidence="8">The sequence shown here is derived from an EMBL/GenBank/DDBJ whole genome shotgun (WGS) entry which is preliminary data.</text>
</comment>
<evidence type="ECO:0000313" key="8">
    <source>
        <dbReference type="EMBL" id="PTW60420.1"/>
    </source>
</evidence>
<reference evidence="8 9" key="1">
    <citation type="submission" date="2018-04" db="EMBL/GenBank/DDBJ databases">
        <title>Genomic Encyclopedia of Archaeal and Bacterial Type Strains, Phase II (KMG-II): from individual species to whole genera.</title>
        <authorList>
            <person name="Goeker M."/>
        </authorList>
    </citation>
    <scope>NUCLEOTIDE SEQUENCE [LARGE SCALE GENOMIC DNA]</scope>
    <source>
        <strain evidence="8 9">DSM 23382</strain>
    </source>
</reference>
<evidence type="ECO:0000256" key="6">
    <source>
        <dbReference type="HAMAP-Rule" id="MF_01899"/>
    </source>
</evidence>
<organism evidence="8 9">
    <name type="scientific">Breoghania corrubedonensis</name>
    <dbReference type="NCBI Taxonomy" id="665038"/>
    <lineage>
        <taxon>Bacteria</taxon>
        <taxon>Pseudomonadati</taxon>
        <taxon>Pseudomonadota</taxon>
        <taxon>Alphaproteobacteria</taxon>
        <taxon>Hyphomicrobiales</taxon>
        <taxon>Stappiaceae</taxon>
        <taxon>Breoghania</taxon>
    </lineage>
</organism>
<comment type="function">
    <text evidence="6">Exonuclease involved in the 3' processing of various precursor tRNAs. Initiates hydrolysis at the 3'-terminus of an RNA molecule and releases 5'-mononucleotides.</text>
</comment>
<feature type="domain" description="HRDC" evidence="7">
    <location>
        <begin position="236"/>
        <end position="317"/>
    </location>
</feature>
<evidence type="ECO:0000256" key="5">
    <source>
        <dbReference type="ARBA" id="ARBA00022839"/>
    </source>
</evidence>
<dbReference type="PANTHER" id="PTHR47649:SF1">
    <property type="entry name" value="RIBONUCLEASE D"/>
    <property type="match status" value="1"/>
</dbReference>
<dbReference type="EC" id="3.1.13.5" evidence="6"/>
<dbReference type="Gene3D" id="1.10.150.80">
    <property type="entry name" value="HRDC domain"/>
    <property type="match status" value="1"/>
</dbReference>
<dbReference type="SMART" id="SM00474">
    <property type="entry name" value="35EXOc"/>
    <property type="match status" value="1"/>
</dbReference>
<gene>
    <name evidence="6" type="primary">rnd</name>
    <name evidence="8" type="ORF">C8N35_10443</name>
</gene>
<keyword evidence="3 6" id="KW-0540">Nuclease</keyword>
<evidence type="ECO:0000256" key="2">
    <source>
        <dbReference type="ARBA" id="ARBA00022694"/>
    </source>
</evidence>
<dbReference type="CDD" id="cd06142">
    <property type="entry name" value="RNaseD_exo"/>
    <property type="match status" value="1"/>
</dbReference>
<dbReference type="GO" id="GO:0003676">
    <property type="term" value="F:nucleic acid binding"/>
    <property type="evidence" value="ECO:0007669"/>
    <property type="project" value="InterPro"/>
</dbReference>
<comment type="subcellular location">
    <subcellularLocation>
        <location evidence="6">Cytoplasm</location>
    </subcellularLocation>
</comment>
<evidence type="ECO:0000259" key="7">
    <source>
        <dbReference type="PROSITE" id="PS50967"/>
    </source>
</evidence>
<dbReference type="InterPro" id="IPR002121">
    <property type="entry name" value="HRDC_dom"/>
</dbReference>
<protein>
    <recommendedName>
        <fullName evidence="6">Ribonuclease D</fullName>
        <shortName evidence="6">RNase D</shortName>
        <ecNumber evidence="6">3.1.13.5</ecNumber>
    </recommendedName>
</protein>
<dbReference type="Proteomes" id="UP000244081">
    <property type="component" value="Unassembled WGS sequence"/>
</dbReference>
<dbReference type="InterPro" id="IPR002562">
    <property type="entry name" value="3'-5'_exonuclease_dom"/>
</dbReference>
<dbReference type="GO" id="GO:0008408">
    <property type="term" value="F:3'-5' exonuclease activity"/>
    <property type="evidence" value="ECO:0007669"/>
    <property type="project" value="InterPro"/>
</dbReference>
<dbReference type="InterPro" id="IPR051086">
    <property type="entry name" value="RNase_D-like"/>
</dbReference>
<dbReference type="NCBIfam" id="TIGR01388">
    <property type="entry name" value="rnd"/>
    <property type="match status" value="1"/>
</dbReference>
<keyword evidence="9" id="KW-1185">Reference proteome</keyword>
<dbReference type="InterPro" id="IPR010997">
    <property type="entry name" value="HRDC-like_sf"/>
</dbReference>
<dbReference type="GO" id="GO:0000166">
    <property type="term" value="F:nucleotide binding"/>
    <property type="evidence" value="ECO:0007669"/>
    <property type="project" value="InterPro"/>
</dbReference>
<dbReference type="GO" id="GO:0042780">
    <property type="term" value="P:tRNA 3'-end processing"/>
    <property type="evidence" value="ECO:0007669"/>
    <property type="project" value="UniProtKB-UniRule"/>
</dbReference>
<keyword evidence="1 6" id="KW-0963">Cytoplasm</keyword>
<dbReference type="GO" id="GO:0033890">
    <property type="term" value="F:ribonuclease D activity"/>
    <property type="evidence" value="ECO:0007669"/>
    <property type="project" value="UniProtKB-UniRule"/>
</dbReference>
<dbReference type="Pfam" id="PF00570">
    <property type="entry name" value="HRDC"/>
    <property type="match status" value="1"/>
</dbReference>
<dbReference type="SUPFAM" id="SSF47819">
    <property type="entry name" value="HRDC-like"/>
    <property type="match status" value="2"/>
</dbReference>
<keyword evidence="2 6" id="KW-0819">tRNA processing</keyword>
<proteinExistence type="inferred from homology"/>
<evidence type="ECO:0000313" key="9">
    <source>
        <dbReference type="Proteomes" id="UP000244081"/>
    </source>
</evidence>
<dbReference type="SMART" id="SM00341">
    <property type="entry name" value="HRDC"/>
    <property type="match status" value="1"/>
</dbReference>
<dbReference type="AlphaFoldDB" id="A0A2T5V9J9"/>
<name>A0A2T5V9J9_9HYPH</name>
<dbReference type="GO" id="GO:0005737">
    <property type="term" value="C:cytoplasm"/>
    <property type="evidence" value="ECO:0007669"/>
    <property type="project" value="UniProtKB-SubCell"/>
</dbReference>
<accession>A0A2T5V9J9</accession>
<dbReference type="InterPro" id="IPR036397">
    <property type="entry name" value="RNaseH_sf"/>
</dbReference>
<dbReference type="HAMAP" id="MF_01899">
    <property type="entry name" value="RNase_D"/>
    <property type="match status" value="1"/>
</dbReference>
<dbReference type="InterPro" id="IPR012337">
    <property type="entry name" value="RNaseH-like_sf"/>
</dbReference>
<dbReference type="PANTHER" id="PTHR47649">
    <property type="entry name" value="RIBONUCLEASE D"/>
    <property type="match status" value="1"/>
</dbReference>
<evidence type="ECO:0000256" key="3">
    <source>
        <dbReference type="ARBA" id="ARBA00022722"/>
    </source>
</evidence>
<sequence>MRLSSVSNGAYLRRRGDKSKKLRYSSKIMMPITKTSDLEAACSRFAEFEFVTVDTEFMRESTFWPKLCLIQLAGPEDAVTVDPMADGLDLAPFFELMRDKRVVKVFHAARQDIEIVFHLGGFVPQPVFDTQVAAMVCGFGDSVSYDQLVGKITGHRIDKTHRFTDWARRPLTDKQLVYALADVTHLRDVYLFLKANLEEQNRAHWVSEEMEVLTSPETYRMAPENAWKRLKMRVRKPLELAVLMEVAAWREEEAQRRDVPRSRVLKDEAIYEIAAQQPRDATALGSLRTIPRGFERSRVADDIIGAVERALAIPKKELPPVPRGRPQAEGSAAAVELLKVLLKLVCEANGVAAKVVATVDELEQIASDDDADVAAMKGWRGELFGQAALKLKHGRLALAFAHGKTVLIDLPEDVGDGEGADTVEMVAGA</sequence>
<dbReference type="PROSITE" id="PS50967">
    <property type="entry name" value="HRDC"/>
    <property type="match status" value="1"/>
</dbReference>
<keyword evidence="5 6" id="KW-0269">Exonuclease</keyword>
<comment type="cofactor">
    <cofactor evidence="6">
        <name>a divalent metal cation</name>
        <dbReference type="ChEBI" id="CHEBI:60240"/>
    </cofactor>
</comment>
<dbReference type="Pfam" id="PF01612">
    <property type="entry name" value="DNA_pol_A_exo1"/>
    <property type="match status" value="1"/>
</dbReference>
<dbReference type="Gene3D" id="3.30.420.10">
    <property type="entry name" value="Ribonuclease H-like superfamily/Ribonuclease H"/>
    <property type="match status" value="1"/>
</dbReference>
<evidence type="ECO:0000256" key="4">
    <source>
        <dbReference type="ARBA" id="ARBA00022801"/>
    </source>
</evidence>
<dbReference type="InterPro" id="IPR044876">
    <property type="entry name" value="HRDC_dom_sf"/>
</dbReference>
<dbReference type="SUPFAM" id="SSF53098">
    <property type="entry name" value="Ribonuclease H-like"/>
    <property type="match status" value="1"/>
</dbReference>
<comment type="similarity">
    <text evidence="6">Belongs to the RNase D family.</text>
</comment>
<comment type="catalytic activity">
    <reaction evidence="6">
        <text>Exonucleolytic cleavage that removes extra residues from the 3'-terminus of tRNA to produce 5'-mononucleotides.</text>
        <dbReference type="EC" id="3.1.13.5"/>
    </reaction>
</comment>
<keyword evidence="4 6" id="KW-0378">Hydrolase</keyword>